<dbReference type="RefSeq" id="XP_067823863.1">
    <property type="nucleotide sequence ID" value="XM_067959571.1"/>
</dbReference>
<accession>A0A976P089</accession>
<dbReference type="OrthoDB" id="610608at2759"/>
<organism evidence="1 2">
    <name type="scientific">Bremia lactucae</name>
    <name type="common">Lettuce downy mildew</name>
    <dbReference type="NCBI Taxonomy" id="4779"/>
    <lineage>
        <taxon>Eukaryota</taxon>
        <taxon>Sar</taxon>
        <taxon>Stramenopiles</taxon>
        <taxon>Oomycota</taxon>
        <taxon>Peronosporomycetes</taxon>
        <taxon>Peronosporales</taxon>
        <taxon>Peronosporaceae</taxon>
        <taxon>Bremia</taxon>
    </lineage>
</organism>
<proteinExistence type="predicted"/>
<evidence type="ECO:0000313" key="2">
    <source>
        <dbReference type="Proteomes" id="UP000294530"/>
    </source>
</evidence>
<dbReference type="GeneID" id="94345242"/>
<comment type="caution">
    <text evidence="1">The sequence shown here is derived from an EMBL/GenBank/DDBJ whole genome shotgun (WGS) entry which is preliminary data.</text>
</comment>
<protein>
    <submittedName>
        <fullName evidence="1">Uncharacterized protein</fullName>
    </submittedName>
</protein>
<name>A0A976P089_BRELC</name>
<keyword evidence="2" id="KW-1185">Reference proteome</keyword>
<dbReference type="AlphaFoldDB" id="A0A976P089"/>
<dbReference type="Proteomes" id="UP000294530">
    <property type="component" value="Unassembled WGS sequence"/>
</dbReference>
<dbReference type="EMBL" id="SHOA02000011">
    <property type="protein sequence ID" value="TDH74365.1"/>
    <property type="molecule type" value="Genomic_DNA"/>
</dbReference>
<sequence length="116" mass="13014">MFSTSIWKSSRYVETGELLEKLRTYGMTMQNVALIVCDQQVQVINICLAWHGRRNCAHLFYDQIVEMEIVAPAKGQTTLRAPQRLSSLKLVKCGLGTLNKVTMQCVPMHKTLGSVG</sequence>
<evidence type="ECO:0000313" key="1">
    <source>
        <dbReference type="EMBL" id="TDH74365.1"/>
    </source>
</evidence>
<dbReference type="KEGG" id="blac:94345242"/>
<gene>
    <name evidence="1" type="ORF">CCR75_001468</name>
</gene>
<reference evidence="1 2" key="1">
    <citation type="journal article" date="2021" name="Genome Biol.">
        <title>AFLAP: assembly-free linkage analysis pipeline using k-mers from genome sequencing data.</title>
        <authorList>
            <person name="Fletcher K."/>
            <person name="Zhang L."/>
            <person name="Gil J."/>
            <person name="Han R."/>
            <person name="Cavanaugh K."/>
            <person name="Michelmore R."/>
        </authorList>
    </citation>
    <scope>NUCLEOTIDE SEQUENCE [LARGE SCALE GENOMIC DNA]</scope>
    <source>
        <strain evidence="1 2">SF5</strain>
    </source>
</reference>